<dbReference type="EMBL" id="QFQP01000007">
    <property type="protein sequence ID" value="PZR14493.1"/>
    <property type="molecule type" value="Genomic_DNA"/>
</dbReference>
<gene>
    <name evidence="2" type="ORF">DI536_10580</name>
</gene>
<evidence type="ECO:0000313" key="3">
    <source>
        <dbReference type="Proteomes" id="UP000249061"/>
    </source>
</evidence>
<comment type="caution">
    <text evidence="2">The sequence shown here is derived from an EMBL/GenBank/DDBJ whole genome shotgun (WGS) entry which is preliminary data.</text>
</comment>
<accession>A0A2W5TME4</accession>
<feature type="transmembrane region" description="Helical" evidence="1">
    <location>
        <begin position="46"/>
        <end position="66"/>
    </location>
</feature>
<sequence length="137" mass="14550">MTSSEWLLRNAILQVAFSSFLGWLMLLPRQKRGGGALAVLLTKDFTAAHLDWLMLAFMQFGAAVVVSTRAIPYSSVMVACLIFGGWANPLSYVFRAFGVNGFAMGGDVTQRIAASIGALSSSAITVGWGLILVGVFG</sequence>
<protein>
    <submittedName>
        <fullName evidence="2">Uncharacterized protein</fullName>
    </submittedName>
</protein>
<organism evidence="2 3">
    <name type="scientific">Archangium gephyra</name>
    <dbReference type="NCBI Taxonomy" id="48"/>
    <lineage>
        <taxon>Bacteria</taxon>
        <taxon>Pseudomonadati</taxon>
        <taxon>Myxococcota</taxon>
        <taxon>Myxococcia</taxon>
        <taxon>Myxococcales</taxon>
        <taxon>Cystobacterineae</taxon>
        <taxon>Archangiaceae</taxon>
        <taxon>Archangium</taxon>
    </lineage>
</organism>
<feature type="transmembrane region" description="Helical" evidence="1">
    <location>
        <begin position="73"/>
        <end position="92"/>
    </location>
</feature>
<proteinExistence type="predicted"/>
<name>A0A2W5TME4_9BACT</name>
<feature type="transmembrane region" description="Helical" evidence="1">
    <location>
        <begin position="7"/>
        <end position="26"/>
    </location>
</feature>
<evidence type="ECO:0000256" key="1">
    <source>
        <dbReference type="SAM" id="Phobius"/>
    </source>
</evidence>
<keyword evidence="1" id="KW-0472">Membrane</keyword>
<feature type="transmembrane region" description="Helical" evidence="1">
    <location>
        <begin position="112"/>
        <end position="136"/>
    </location>
</feature>
<keyword evidence="1" id="KW-1133">Transmembrane helix</keyword>
<dbReference type="Proteomes" id="UP000249061">
    <property type="component" value="Unassembled WGS sequence"/>
</dbReference>
<reference evidence="2 3" key="1">
    <citation type="submission" date="2017-08" db="EMBL/GenBank/DDBJ databases">
        <title>Infants hospitalized years apart are colonized by the same room-sourced microbial strains.</title>
        <authorList>
            <person name="Brooks B."/>
            <person name="Olm M.R."/>
            <person name="Firek B.A."/>
            <person name="Baker R."/>
            <person name="Thomas B.C."/>
            <person name="Morowitz M.J."/>
            <person name="Banfield J.F."/>
        </authorList>
    </citation>
    <scope>NUCLEOTIDE SEQUENCE [LARGE SCALE GENOMIC DNA]</scope>
    <source>
        <strain evidence="2">S2_003_000_R2_14</strain>
    </source>
</reference>
<dbReference type="AlphaFoldDB" id="A0A2W5TME4"/>
<evidence type="ECO:0000313" key="2">
    <source>
        <dbReference type="EMBL" id="PZR14493.1"/>
    </source>
</evidence>
<keyword evidence="1" id="KW-0812">Transmembrane</keyword>